<comment type="caution">
    <text evidence="1">The sequence shown here is derived from an EMBL/GenBank/DDBJ whole genome shotgun (WGS) entry which is preliminary data.</text>
</comment>
<dbReference type="AlphaFoldDB" id="A0A9N8VPY4"/>
<gene>
    <name evidence="1" type="ORF">AMORRO_LOCUS1197</name>
</gene>
<proteinExistence type="predicted"/>
<dbReference type="Proteomes" id="UP000789342">
    <property type="component" value="Unassembled WGS sequence"/>
</dbReference>
<evidence type="ECO:0000313" key="1">
    <source>
        <dbReference type="EMBL" id="CAG8456844.1"/>
    </source>
</evidence>
<dbReference type="EMBL" id="CAJVPV010000431">
    <property type="protein sequence ID" value="CAG8456844.1"/>
    <property type="molecule type" value="Genomic_DNA"/>
</dbReference>
<reference evidence="1" key="1">
    <citation type="submission" date="2021-06" db="EMBL/GenBank/DDBJ databases">
        <authorList>
            <person name="Kallberg Y."/>
            <person name="Tangrot J."/>
            <person name="Rosling A."/>
        </authorList>
    </citation>
    <scope>NUCLEOTIDE SEQUENCE</scope>
    <source>
        <strain evidence="1">CL551</strain>
    </source>
</reference>
<keyword evidence="2" id="KW-1185">Reference proteome</keyword>
<organism evidence="1 2">
    <name type="scientific">Acaulospora morrowiae</name>
    <dbReference type="NCBI Taxonomy" id="94023"/>
    <lineage>
        <taxon>Eukaryota</taxon>
        <taxon>Fungi</taxon>
        <taxon>Fungi incertae sedis</taxon>
        <taxon>Mucoromycota</taxon>
        <taxon>Glomeromycotina</taxon>
        <taxon>Glomeromycetes</taxon>
        <taxon>Diversisporales</taxon>
        <taxon>Acaulosporaceae</taxon>
        <taxon>Acaulospora</taxon>
    </lineage>
</organism>
<sequence>MLSGPLLGFLVLGQLGFLLTVLQKRLAIHFVRKKPEVAYPNGIDKEVPCVFSIEPFKADSPMTKSGYRSCLFRDNRPRYVTDKVKNYWLQPGRAHDAIVIKIDPVPHSQIGLVPDPITVDLFLIRDAITEALTPVV</sequence>
<name>A0A9N8VPY4_9GLOM</name>
<evidence type="ECO:0000313" key="2">
    <source>
        <dbReference type="Proteomes" id="UP000789342"/>
    </source>
</evidence>
<accession>A0A9N8VPY4</accession>
<protein>
    <submittedName>
        <fullName evidence="1">3830_t:CDS:1</fullName>
    </submittedName>
</protein>